<evidence type="ECO:0000259" key="3">
    <source>
        <dbReference type="Pfam" id="PF02909"/>
    </source>
</evidence>
<reference evidence="4 5" key="1">
    <citation type="submission" date="2018-12" db="EMBL/GenBank/DDBJ databases">
        <title>Draft genome sequences of Mycolicibacterium peregrinum isolated from a pig with lymphadenitis and from soil on the same Japanese pig farm.</title>
        <authorList>
            <person name="Komatsu T."/>
            <person name="Ohya K."/>
            <person name="Sawai K."/>
            <person name="Odoi J.O."/>
            <person name="Otsu K."/>
            <person name="Ota A."/>
            <person name="Ito T."/>
            <person name="Kawai M."/>
            <person name="Maruyama F."/>
        </authorList>
    </citation>
    <scope>NUCLEOTIDE SEQUENCE [LARGE SCALE GENOMIC DNA]</scope>
    <source>
        <strain evidence="4 5">138</strain>
    </source>
</reference>
<protein>
    <submittedName>
        <fullName evidence="4">TetR/AcrR family transcriptional regulator</fullName>
    </submittedName>
</protein>
<dbReference type="GO" id="GO:0045892">
    <property type="term" value="P:negative regulation of DNA-templated transcription"/>
    <property type="evidence" value="ECO:0007669"/>
    <property type="project" value="InterPro"/>
</dbReference>
<keyword evidence="2" id="KW-0804">Transcription</keyword>
<keyword evidence="5" id="KW-1185">Reference proteome</keyword>
<evidence type="ECO:0000256" key="1">
    <source>
        <dbReference type="ARBA" id="ARBA00023015"/>
    </source>
</evidence>
<dbReference type="InterPro" id="IPR009057">
    <property type="entry name" value="Homeodomain-like_sf"/>
</dbReference>
<dbReference type="InterPro" id="IPR004111">
    <property type="entry name" value="Repressor_TetR_C"/>
</dbReference>
<keyword evidence="1" id="KW-0805">Transcription regulation</keyword>
<dbReference type="EMBL" id="RWKA01000003">
    <property type="protein sequence ID" value="TGB44990.1"/>
    <property type="molecule type" value="Genomic_DNA"/>
</dbReference>
<dbReference type="Gene3D" id="1.10.10.60">
    <property type="entry name" value="Homeodomain-like"/>
    <property type="match status" value="1"/>
</dbReference>
<dbReference type="Pfam" id="PF02909">
    <property type="entry name" value="TetR_C_1"/>
    <property type="match status" value="1"/>
</dbReference>
<evidence type="ECO:0000313" key="5">
    <source>
        <dbReference type="Proteomes" id="UP000297792"/>
    </source>
</evidence>
<dbReference type="Proteomes" id="UP000297792">
    <property type="component" value="Unassembled WGS sequence"/>
</dbReference>
<proteinExistence type="predicted"/>
<dbReference type="InterPro" id="IPR036271">
    <property type="entry name" value="Tet_transcr_reg_TetR-rel_C_sf"/>
</dbReference>
<organism evidence="4 5">
    <name type="scientific">Mycolicibacterium peregrinum</name>
    <name type="common">Mycobacterium peregrinum</name>
    <dbReference type="NCBI Taxonomy" id="43304"/>
    <lineage>
        <taxon>Bacteria</taxon>
        <taxon>Bacillati</taxon>
        <taxon>Actinomycetota</taxon>
        <taxon>Actinomycetes</taxon>
        <taxon>Mycobacteriales</taxon>
        <taxon>Mycobacteriaceae</taxon>
        <taxon>Mycolicibacterium</taxon>
    </lineage>
</organism>
<evidence type="ECO:0000256" key="2">
    <source>
        <dbReference type="ARBA" id="ARBA00023163"/>
    </source>
</evidence>
<dbReference type="AlphaFoldDB" id="A0A4Z0HXY1"/>
<name>A0A4Z0HXY1_MYCPR</name>
<dbReference type="SUPFAM" id="SSF48498">
    <property type="entry name" value="Tetracyclin repressor-like, C-terminal domain"/>
    <property type="match status" value="1"/>
</dbReference>
<evidence type="ECO:0000313" key="4">
    <source>
        <dbReference type="EMBL" id="TGB44990.1"/>
    </source>
</evidence>
<feature type="domain" description="Tetracycline repressor TetR C-terminal" evidence="3">
    <location>
        <begin position="119"/>
        <end position="260"/>
    </location>
</feature>
<comment type="caution">
    <text evidence="4">The sequence shown here is derived from an EMBL/GenBank/DDBJ whole genome shotgun (WGS) entry which is preliminary data.</text>
</comment>
<accession>A0A4Z0HXY1</accession>
<gene>
    <name evidence="4" type="ORF">EJD98_05710</name>
</gene>
<sequence>MAHTVVNLAAVGAKAPCPPMVVDPDHTARVTRLADVSAHDLDSGDAAAARVRRGRPARINREQIVAAALGVTPAPLTMQAVADVLGVDRKSVKYHIGDRETLLALMASAVFEAEFDRVPPPADGDWRDVLRWYAYRVRNAITQLGVHDAFPMEGAIGLAALDQAEFVLHALVDAGSAVEQAGRAANTIAELALSAARDSLLRAGGSVHPQHEEALAAIHIGGGNAYELLQQVLVAMSAEPDEDAQLEFNLDVVIAGLTTML</sequence>
<dbReference type="SUPFAM" id="SSF46689">
    <property type="entry name" value="Homeodomain-like"/>
    <property type="match status" value="1"/>
</dbReference>
<dbReference type="Gene3D" id="1.10.357.10">
    <property type="entry name" value="Tetracycline Repressor, domain 2"/>
    <property type="match status" value="1"/>
</dbReference>